<dbReference type="PANTHER" id="PTHR13803:SF39">
    <property type="entry name" value="SECRETORY 24AB, ISOFORM A"/>
    <property type="match status" value="1"/>
</dbReference>
<dbReference type="GO" id="GO:0090110">
    <property type="term" value="P:COPII-coated vesicle cargo loading"/>
    <property type="evidence" value="ECO:0007669"/>
    <property type="project" value="TreeGrafter"/>
</dbReference>
<evidence type="ECO:0000256" key="11">
    <source>
        <dbReference type="ARBA" id="ARBA00023136"/>
    </source>
</evidence>
<evidence type="ECO:0000259" key="13">
    <source>
        <dbReference type="Pfam" id="PF00626"/>
    </source>
</evidence>
<dbReference type="Pfam" id="PF08033">
    <property type="entry name" value="Sec23_BS"/>
    <property type="match status" value="1"/>
</dbReference>
<evidence type="ECO:0000256" key="10">
    <source>
        <dbReference type="ARBA" id="ARBA00023034"/>
    </source>
</evidence>
<gene>
    <name evidence="18" type="ORF">PACTADRAFT_48764</name>
</gene>
<name>A0A1E4TZ13_PACTA</name>
<dbReference type="InterPro" id="IPR036174">
    <property type="entry name" value="Znf_Sec23_Sec24_sf"/>
</dbReference>
<evidence type="ECO:0000313" key="19">
    <source>
        <dbReference type="Proteomes" id="UP000094236"/>
    </source>
</evidence>
<dbReference type="SUPFAM" id="SSF53300">
    <property type="entry name" value="vWA-like"/>
    <property type="match status" value="1"/>
</dbReference>
<dbReference type="STRING" id="669874.A0A1E4TZ13"/>
<keyword evidence="8" id="KW-0931">ER-Golgi transport</keyword>
<dbReference type="GO" id="GO:0000149">
    <property type="term" value="F:SNARE binding"/>
    <property type="evidence" value="ECO:0007669"/>
    <property type="project" value="TreeGrafter"/>
</dbReference>
<dbReference type="CDD" id="cd01479">
    <property type="entry name" value="Sec24-like"/>
    <property type="match status" value="1"/>
</dbReference>
<dbReference type="GO" id="GO:0008270">
    <property type="term" value="F:zinc ion binding"/>
    <property type="evidence" value="ECO:0007669"/>
    <property type="project" value="InterPro"/>
</dbReference>
<dbReference type="GO" id="GO:1990753">
    <property type="term" value="C:equatorial cell cortex"/>
    <property type="evidence" value="ECO:0007669"/>
    <property type="project" value="EnsemblFungi"/>
</dbReference>
<evidence type="ECO:0000259" key="16">
    <source>
        <dbReference type="Pfam" id="PF04815"/>
    </source>
</evidence>
<dbReference type="GO" id="GO:0030127">
    <property type="term" value="C:COPII vesicle coat"/>
    <property type="evidence" value="ECO:0007669"/>
    <property type="project" value="InterPro"/>
</dbReference>
<dbReference type="InterPro" id="IPR012990">
    <property type="entry name" value="Beta-sandwich_Sec23_24"/>
</dbReference>
<dbReference type="AlphaFoldDB" id="A0A1E4TZ13"/>
<dbReference type="InterPro" id="IPR036175">
    <property type="entry name" value="Sec23/24_helical_dom_sf"/>
</dbReference>
<evidence type="ECO:0008006" key="20">
    <source>
        <dbReference type="Google" id="ProtNLM"/>
    </source>
</evidence>
<organism evidence="18 19">
    <name type="scientific">Pachysolen tannophilus NRRL Y-2460</name>
    <dbReference type="NCBI Taxonomy" id="669874"/>
    <lineage>
        <taxon>Eukaryota</taxon>
        <taxon>Fungi</taxon>
        <taxon>Dikarya</taxon>
        <taxon>Ascomycota</taxon>
        <taxon>Saccharomycotina</taxon>
        <taxon>Pichiomycetes</taxon>
        <taxon>Pachysolenaceae</taxon>
        <taxon>Pachysolen</taxon>
    </lineage>
</organism>
<dbReference type="InterPro" id="IPR007123">
    <property type="entry name" value="Gelsolin-like_dom"/>
</dbReference>
<evidence type="ECO:0000256" key="5">
    <source>
        <dbReference type="ARBA" id="ARBA00022448"/>
    </source>
</evidence>
<evidence type="ECO:0000256" key="9">
    <source>
        <dbReference type="ARBA" id="ARBA00022927"/>
    </source>
</evidence>
<dbReference type="Gene3D" id="2.30.30.380">
    <property type="entry name" value="Zn-finger domain of Sec23/24"/>
    <property type="match status" value="1"/>
</dbReference>
<comment type="function">
    <text evidence="12">Component of the coat protein complex II (COPII) which promotes the formation of transport vesicles from the endoplasmic reticulum (ER). The coat has two main functions, the physical deformation of the endoplasmic reticulum membrane into vesicles and the selection of cargo molecules.</text>
</comment>
<dbReference type="InterPro" id="IPR006895">
    <property type="entry name" value="Znf_Sec23_Sec24"/>
</dbReference>
<dbReference type="Gene3D" id="3.40.20.10">
    <property type="entry name" value="Severin"/>
    <property type="match status" value="1"/>
</dbReference>
<dbReference type="InterPro" id="IPR006896">
    <property type="entry name" value="Sec23/24_trunk_dom"/>
</dbReference>
<proteinExistence type="inferred from homology"/>
<dbReference type="Gene3D" id="3.40.50.410">
    <property type="entry name" value="von Willebrand factor, type A domain"/>
    <property type="match status" value="1"/>
</dbReference>
<keyword evidence="7" id="KW-0256">Endoplasmic reticulum</keyword>
<dbReference type="Pfam" id="PF04811">
    <property type="entry name" value="Sec23_trunk"/>
    <property type="match status" value="1"/>
</dbReference>
<dbReference type="InterPro" id="IPR050550">
    <property type="entry name" value="SEC23_SEC24_subfamily"/>
</dbReference>
<dbReference type="InterPro" id="IPR036180">
    <property type="entry name" value="Gelsolin-like_dom_sf"/>
</dbReference>
<reference evidence="19" key="1">
    <citation type="submission" date="2016-05" db="EMBL/GenBank/DDBJ databases">
        <title>Comparative genomics of biotechnologically important yeasts.</title>
        <authorList>
            <consortium name="DOE Joint Genome Institute"/>
            <person name="Riley R."/>
            <person name="Haridas S."/>
            <person name="Wolfe K.H."/>
            <person name="Lopes M.R."/>
            <person name="Hittinger C.T."/>
            <person name="Goker M."/>
            <person name="Salamov A."/>
            <person name="Wisecaver J."/>
            <person name="Long T.M."/>
            <person name="Aerts A.L."/>
            <person name="Barry K."/>
            <person name="Choi C."/>
            <person name="Clum A."/>
            <person name="Coughlan A.Y."/>
            <person name="Deshpande S."/>
            <person name="Douglass A.P."/>
            <person name="Hanson S.J."/>
            <person name="Klenk H.-P."/>
            <person name="Labutti K."/>
            <person name="Lapidus A."/>
            <person name="Lindquist E."/>
            <person name="Lipzen A."/>
            <person name="Meier-Kolthoff J.P."/>
            <person name="Ohm R.A."/>
            <person name="Otillar R.P."/>
            <person name="Pangilinan J."/>
            <person name="Peng Y."/>
            <person name="Rokas A."/>
            <person name="Rosa C.A."/>
            <person name="Scheuner C."/>
            <person name="Sibirny A.A."/>
            <person name="Slot J.C."/>
            <person name="Stielow J.B."/>
            <person name="Sun H."/>
            <person name="Kurtzman C.P."/>
            <person name="Blackwell M."/>
            <person name="Grigoriev I.V."/>
            <person name="Jeffries T.W."/>
        </authorList>
    </citation>
    <scope>NUCLEOTIDE SEQUENCE [LARGE SCALE GENOMIC DNA]</scope>
    <source>
        <strain evidence="19">NRRL Y-2460</strain>
    </source>
</reference>
<dbReference type="GO" id="GO:0070971">
    <property type="term" value="C:endoplasmic reticulum exit site"/>
    <property type="evidence" value="ECO:0007669"/>
    <property type="project" value="EnsemblFungi"/>
</dbReference>
<evidence type="ECO:0000256" key="2">
    <source>
        <dbReference type="ARBA" id="ARBA00004397"/>
    </source>
</evidence>
<dbReference type="Pfam" id="PF00626">
    <property type="entry name" value="Gelsolin"/>
    <property type="match status" value="1"/>
</dbReference>
<dbReference type="InterPro" id="IPR036465">
    <property type="entry name" value="vWFA_dom_sf"/>
</dbReference>
<dbReference type="PANTHER" id="PTHR13803">
    <property type="entry name" value="SEC24-RELATED PROTEIN"/>
    <property type="match status" value="1"/>
</dbReference>
<keyword evidence="5" id="KW-0813">Transport</keyword>
<comment type="similarity">
    <text evidence="4">Belongs to the SEC23/SEC24 family. SEC24 subfamily.</text>
</comment>
<evidence type="ECO:0000256" key="12">
    <source>
        <dbReference type="ARBA" id="ARBA00025471"/>
    </source>
</evidence>
<keyword evidence="11" id="KW-0472">Membrane</keyword>
<feature type="domain" description="Zinc finger Sec23/Sec24-type" evidence="14">
    <location>
        <begin position="263"/>
        <end position="300"/>
    </location>
</feature>
<dbReference type="GO" id="GO:0005801">
    <property type="term" value="C:cis-Golgi network"/>
    <property type="evidence" value="ECO:0007669"/>
    <property type="project" value="EnsemblFungi"/>
</dbReference>
<evidence type="ECO:0000259" key="14">
    <source>
        <dbReference type="Pfam" id="PF04810"/>
    </source>
</evidence>
<evidence type="ECO:0000259" key="15">
    <source>
        <dbReference type="Pfam" id="PF04811"/>
    </source>
</evidence>
<feature type="domain" description="Gelsolin-like" evidence="13">
    <location>
        <begin position="825"/>
        <end position="890"/>
    </location>
</feature>
<dbReference type="InterPro" id="IPR006900">
    <property type="entry name" value="Sec23/24_helical_dom"/>
</dbReference>
<dbReference type="SUPFAM" id="SSF81811">
    <property type="entry name" value="Helical domain of Sec23/24"/>
    <property type="match status" value="1"/>
</dbReference>
<dbReference type="SUPFAM" id="SSF82754">
    <property type="entry name" value="C-terminal, gelsolin-like domain of Sec23/24"/>
    <property type="match status" value="1"/>
</dbReference>
<keyword evidence="10" id="KW-0333">Golgi apparatus</keyword>
<dbReference type="InterPro" id="IPR041742">
    <property type="entry name" value="Sec24-like_trunk_dom"/>
</dbReference>
<dbReference type="SUPFAM" id="SSF82919">
    <property type="entry name" value="Zn-finger domain of Sec23/24"/>
    <property type="match status" value="1"/>
</dbReference>
<keyword evidence="19" id="KW-1185">Reference proteome</keyword>
<evidence type="ECO:0000256" key="8">
    <source>
        <dbReference type="ARBA" id="ARBA00022892"/>
    </source>
</evidence>
<dbReference type="Gene3D" id="1.20.120.730">
    <property type="entry name" value="Sec23/Sec24 helical domain"/>
    <property type="match status" value="1"/>
</dbReference>
<dbReference type="InterPro" id="IPR029006">
    <property type="entry name" value="ADF-H/Gelsolin-like_dom_sf"/>
</dbReference>
<comment type="subcellular location">
    <subcellularLocation>
        <location evidence="3">Cytoplasm</location>
    </subcellularLocation>
    <subcellularLocation>
        <location evidence="2">Endoplasmic reticulum membrane</location>
        <topology evidence="2">Peripheral membrane protein</topology>
        <orientation evidence="2">Cytoplasmic side</orientation>
    </subcellularLocation>
    <subcellularLocation>
        <location evidence="1">Golgi apparatus membrane</location>
        <topology evidence="1">Peripheral membrane protein</topology>
        <orientation evidence="1">Cytoplasmic side</orientation>
    </subcellularLocation>
</comment>
<dbReference type="GO" id="GO:0006886">
    <property type="term" value="P:intracellular protein transport"/>
    <property type="evidence" value="ECO:0007669"/>
    <property type="project" value="InterPro"/>
</dbReference>
<dbReference type="Pfam" id="PF04815">
    <property type="entry name" value="Sec23_helical"/>
    <property type="match status" value="1"/>
</dbReference>
<dbReference type="OrthoDB" id="49016at2759"/>
<dbReference type="GO" id="GO:0005789">
    <property type="term" value="C:endoplasmic reticulum membrane"/>
    <property type="evidence" value="ECO:0007669"/>
    <property type="project" value="UniProtKB-SubCell"/>
</dbReference>
<evidence type="ECO:0000256" key="7">
    <source>
        <dbReference type="ARBA" id="ARBA00022824"/>
    </source>
</evidence>
<accession>A0A1E4TZ13</accession>
<sequence length="972" mass="107417">MSHKSRRAYPSAQYQVAADQPLGVSSQLPYGVAPGVGVPGVGVPQQQQQAAQLQQQALPSGGQPQQFIPAQPPYGAGQYGTDDASVLAQGMNSLNLNGAQNSGVGAMGNAVPAYGQQTHPSYVQQPQVPYQNVPIQPAYGGGAYGQQQVPQQSFGASNLVSPNGTPALPLNQLYQTDLLRDLPPPIQELVLPPPPIVIPPGTTVNPNSEANAPYEYLRSTLNVIPNNGSLLKKSKLPFALVLRPYNALRDEDEKVAVSDDCIISRCRRCRAYINKFIQFTENGRRWRCNFCNLQNDVPSAFDYDQTTKVEKNRMERPELNHSVVEFIAPPAYLVRTPQPLIYVFVLDVSIKSMQNGLLGTVTRTILETLDRIPNKDGRTKVAFMGVDSSLYFFNIPADETDKDASMLVISDLEDVFIPSPDNLLVDLKLCHNNIEKLLNNFANFFINTTSEGFALGPALKASRHLIQSIGGKVIVFSSSLPSEGVGKLSIRDEESFFGKPKEASALLTPNDSFYKSFAIDCNKSQVTIDMFLAASTYQDVATLSNLPRYTAGQTHFYPAWTATKLEDVTKLSKEISNHLSMDIELEAVLRVRGSSGLRMSSFYGNFFNRSSDLCSFPTFPRDQSYVIEVAIDENMIRPVACIQAAVLHTTAFGERRIRVITVALPVSKELKDIYASADQLAIANYFTHRAIEKTFSSSLNDARDFLTKSMVEILATFKKELVGGNIGSSSPLQLCTNLRMLPLLLHALTKHIALRTGRVPSDHRANALNLLGSIPLPQLVQYIYPTVYSLHDMADECGLPEVAEVDEEQQQQEEEQPLAISTGEIVLPEPINAASEWLAKYGLYLINNSSELFLWVGGDAVPQLVNDLFGLNDVSEIPIGKRELPVLESEFNMRVRNIVNKIREGKDTIVFKNLYVIRGQSSHESSSYQNDPSFRELLALRIWALNDLVEDRVQSTSSFKEFLGQLREKISN</sequence>
<evidence type="ECO:0000259" key="17">
    <source>
        <dbReference type="Pfam" id="PF08033"/>
    </source>
</evidence>
<evidence type="ECO:0000313" key="18">
    <source>
        <dbReference type="EMBL" id="ODV96981.1"/>
    </source>
</evidence>
<feature type="domain" description="Sec23/Sec24 beta-sandwich" evidence="17">
    <location>
        <begin position="585"/>
        <end position="667"/>
    </location>
</feature>
<dbReference type="Proteomes" id="UP000094236">
    <property type="component" value="Unassembled WGS sequence"/>
</dbReference>
<evidence type="ECO:0000256" key="4">
    <source>
        <dbReference type="ARBA" id="ARBA00008334"/>
    </source>
</evidence>
<evidence type="ECO:0000256" key="6">
    <source>
        <dbReference type="ARBA" id="ARBA00022490"/>
    </source>
</evidence>
<feature type="domain" description="Sec23/Sec24 helical" evidence="16">
    <location>
        <begin position="678"/>
        <end position="780"/>
    </location>
</feature>
<evidence type="ECO:0000256" key="1">
    <source>
        <dbReference type="ARBA" id="ARBA00004255"/>
    </source>
</evidence>
<dbReference type="Gene3D" id="2.60.40.1670">
    <property type="entry name" value="beta-sandwich domain of Sec23/24"/>
    <property type="match status" value="1"/>
</dbReference>
<dbReference type="Pfam" id="PF04810">
    <property type="entry name" value="zf-Sec23_Sec24"/>
    <property type="match status" value="1"/>
</dbReference>
<feature type="domain" description="Sec23/Sec24 trunk" evidence="15">
    <location>
        <begin position="337"/>
        <end position="578"/>
    </location>
</feature>
<protein>
    <recommendedName>
        <fullName evidence="20">Protein transport protein SEC24</fullName>
    </recommendedName>
</protein>
<keyword evidence="6" id="KW-0963">Cytoplasm</keyword>
<dbReference type="GO" id="GO:0000139">
    <property type="term" value="C:Golgi membrane"/>
    <property type="evidence" value="ECO:0007669"/>
    <property type="project" value="UniProtKB-SubCell"/>
</dbReference>
<evidence type="ECO:0000256" key="3">
    <source>
        <dbReference type="ARBA" id="ARBA00004496"/>
    </source>
</evidence>
<dbReference type="SUPFAM" id="SSF81995">
    <property type="entry name" value="beta-sandwich domain of Sec23/24"/>
    <property type="match status" value="1"/>
</dbReference>
<dbReference type="EMBL" id="KV454012">
    <property type="protein sequence ID" value="ODV96981.1"/>
    <property type="molecule type" value="Genomic_DNA"/>
</dbReference>
<keyword evidence="9" id="KW-0653">Protein transport</keyword>
<dbReference type="FunFam" id="3.40.20.10:FF:000049">
    <property type="entry name" value="Vesicle coat component"/>
    <property type="match status" value="1"/>
</dbReference>